<keyword evidence="3" id="KW-1185">Reference proteome</keyword>
<evidence type="ECO:0008006" key="4">
    <source>
        <dbReference type="Google" id="ProtNLM"/>
    </source>
</evidence>
<evidence type="ECO:0000256" key="1">
    <source>
        <dbReference type="SAM" id="MobiDB-lite"/>
    </source>
</evidence>
<gene>
    <name evidence="2" type="ORF">ENKNEFLB_04301</name>
</gene>
<protein>
    <recommendedName>
        <fullName evidence="4">Endonuclease/exonuclease/phosphatase domain-containing protein</fullName>
    </recommendedName>
</protein>
<reference evidence="2 3" key="1">
    <citation type="submission" date="2021-05" db="EMBL/GenBank/DDBJ databases">
        <title>Complete genome of Nocardioides aquaticus KCTC 9944T isolated from meromictic and hypersaline Ekho Lake, Antarctica.</title>
        <authorList>
            <person name="Hwang K."/>
            <person name="Kim K.M."/>
            <person name="Choe H."/>
        </authorList>
    </citation>
    <scope>NUCLEOTIDE SEQUENCE [LARGE SCALE GENOMIC DNA]</scope>
    <source>
        <strain evidence="2 3">KCTC 9944</strain>
    </source>
</reference>
<sequence>MVSRRLLGTGVLVLVAALAATLLAAVLHLTDGRGGAAGHGGTRDRAAGGPPRAAPLPGRVVDDLGVVSFNARRTLTPDQARRDWARLAGRPGVDLVGWQEAATPMFRDLASEYRARGWGTWQAPGTGAAAPLAVTWRRDTFAFLGARTRMMHPGASAAVTAAPFPSRWVVTVRLRHRESGRTVSLLNTHVNQTIETGQRFERNLNARRAKRHYRTMARMWSRTPGDVVLGTGDYNFDHADDAAARPAGGLSRVFEGKAVSSYDSLGLDGVVPTRNTRWIDYVWLAADSVRRRTEDGFRGPAQLAAHRTLDGFESDHRPLLVRVRLYA</sequence>
<dbReference type="EMBL" id="CP075371">
    <property type="protein sequence ID" value="QVT81882.1"/>
    <property type="molecule type" value="Genomic_DNA"/>
</dbReference>
<dbReference type="InterPro" id="IPR036691">
    <property type="entry name" value="Endo/exonu/phosph_ase_sf"/>
</dbReference>
<organism evidence="2 3">
    <name type="scientific">Nocardioides aquaticus</name>
    <dbReference type="NCBI Taxonomy" id="160826"/>
    <lineage>
        <taxon>Bacteria</taxon>
        <taxon>Bacillati</taxon>
        <taxon>Actinomycetota</taxon>
        <taxon>Actinomycetes</taxon>
        <taxon>Propionibacteriales</taxon>
        <taxon>Nocardioidaceae</taxon>
        <taxon>Nocardioides</taxon>
    </lineage>
</organism>
<name>A0ABX8EMX5_9ACTN</name>
<evidence type="ECO:0000313" key="3">
    <source>
        <dbReference type="Proteomes" id="UP000679307"/>
    </source>
</evidence>
<dbReference type="SUPFAM" id="SSF56219">
    <property type="entry name" value="DNase I-like"/>
    <property type="match status" value="1"/>
</dbReference>
<dbReference type="RefSeq" id="WP_214057182.1">
    <property type="nucleotide sequence ID" value="NZ_BAAAHS010000056.1"/>
</dbReference>
<feature type="region of interest" description="Disordered" evidence="1">
    <location>
        <begin position="34"/>
        <end position="55"/>
    </location>
</feature>
<accession>A0ABX8EMX5</accession>
<evidence type="ECO:0000313" key="2">
    <source>
        <dbReference type="EMBL" id="QVT81882.1"/>
    </source>
</evidence>
<proteinExistence type="predicted"/>
<dbReference type="Gene3D" id="3.60.10.10">
    <property type="entry name" value="Endonuclease/exonuclease/phosphatase"/>
    <property type="match status" value="1"/>
</dbReference>
<dbReference type="Proteomes" id="UP000679307">
    <property type="component" value="Chromosome"/>
</dbReference>